<name>A0ABY5W909_9ACTN</name>
<evidence type="ECO:0000313" key="4">
    <source>
        <dbReference type="Proteomes" id="UP001059617"/>
    </source>
</evidence>
<feature type="region of interest" description="Disordered" evidence="1">
    <location>
        <begin position="28"/>
        <end position="56"/>
    </location>
</feature>
<proteinExistence type="predicted"/>
<dbReference type="EMBL" id="CP073720">
    <property type="protein sequence ID" value="UWP85845.1"/>
    <property type="molecule type" value="Genomic_DNA"/>
</dbReference>
<reference evidence="3" key="1">
    <citation type="submission" date="2021-04" db="EMBL/GenBank/DDBJ databases">
        <authorList>
            <person name="Hartkoorn R.C."/>
            <person name="Beaudoing E."/>
            <person name="Hot D."/>
        </authorList>
    </citation>
    <scope>NUCLEOTIDE SEQUENCE</scope>
    <source>
        <strain evidence="3">NRRL B-16292</strain>
    </source>
</reference>
<sequence length="179" mass="18096">MNRRLIVAVLAAAAVAVVLLVSRCSSGSSPAAGPVPAVTPTVAEPVSPGGDDHGDDGAVDVSDEPAVITAGPVDAREAAIQVVVKLLNTTGRTSEQWLAGLRPLVSDALYADLADADPALVPVGRVDDPRVTVAAAGDQLVVATVPVVGPTGRPVATVRVTLSGASHRWVATEFDVERS</sequence>
<accession>A0ABY5W909</accession>
<keyword evidence="4" id="KW-1185">Reference proteome</keyword>
<evidence type="ECO:0000256" key="2">
    <source>
        <dbReference type="SAM" id="SignalP"/>
    </source>
</evidence>
<protein>
    <recommendedName>
        <fullName evidence="5">Lipoprotein</fullName>
    </recommendedName>
</protein>
<gene>
    <name evidence="3" type="ORF">Dfulv_17000</name>
</gene>
<organism evidence="3 4">
    <name type="scientific">Dactylosporangium fulvum</name>
    <dbReference type="NCBI Taxonomy" id="53359"/>
    <lineage>
        <taxon>Bacteria</taxon>
        <taxon>Bacillati</taxon>
        <taxon>Actinomycetota</taxon>
        <taxon>Actinomycetes</taxon>
        <taxon>Micromonosporales</taxon>
        <taxon>Micromonosporaceae</taxon>
        <taxon>Dactylosporangium</taxon>
    </lineage>
</organism>
<evidence type="ECO:0000313" key="3">
    <source>
        <dbReference type="EMBL" id="UWP85845.1"/>
    </source>
</evidence>
<dbReference type="RefSeq" id="WP_259864170.1">
    <property type="nucleotide sequence ID" value="NZ_BAAAST010000197.1"/>
</dbReference>
<dbReference type="Proteomes" id="UP001059617">
    <property type="component" value="Chromosome"/>
</dbReference>
<evidence type="ECO:0008006" key="5">
    <source>
        <dbReference type="Google" id="ProtNLM"/>
    </source>
</evidence>
<reference evidence="3" key="2">
    <citation type="submission" date="2022-09" db="EMBL/GenBank/DDBJ databases">
        <title>Biosynthetic gene clusters of Dactylosporangioum fulvum.</title>
        <authorList>
            <person name="Caradec T."/>
        </authorList>
    </citation>
    <scope>NUCLEOTIDE SEQUENCE</scope>
    <source>
        <strain evidence="3">NRRL B-16292</strain>
    </source>
</reference>
<feature type="signal peptide" evidence="2">
    <location>
        <begin position="1"/>
        <end position="31"/>
    </location>
</feature>
<keyword evidence="2" id="KW-0732">Signal</keyword>
<evidence type="ECO:0000256" key="1">
    <source>
        <dbReference type="SAM" id="MobiDB-lite"/>
    </source>
</evidence>
<feature type="chain" id="PRO_5045622225" description="Lipoprotein" evidence="2">
    <location>
        <begin position="32"/>
        <end position="179"/>
    </location>
</feature>
<feature type="compositionally biased region" description="Low complexity" evidence="1">
    <location>
        <begin position="28"/>
        <end position="49"/>
    </location>
</feature>